<dbReference type="GO" id="GO:0003677">
    <property type="term" value="F:DNA binding"/>
    <property type="evidence" value="ECO:0007669"/>
    <property type="project" value="InterPro"/>
</dbReference>
<dbReference type="Proteomes" id="UP000199120">
    <property type="component" value="Unassembled WGS sequence"/>
</dbReference>
<dbReference type="Gene3D" id="1.10.443.10">
    <property type="entry name" value="Intergrase catalytic core"/>
    <property type="match status" value="1"/>
</dbReference>
<dbReference type="EMBL" id="FOAJ01000013">
    <property type="protein sequence ID" value="SEL77872.1"/>
    <property type="molecule type" value="Genomic_DNA"/>
</dbReference>
<evidence type="ECO:0000259" key="4">
    <source>
        <dbReference type="Pfam" id="PF00589"/>
    </source>
</evidence>
<dbReference type="GO" id="GO:0006310">
    <property type="term" value="P:DNA recombination"/>
    <property type="evidence" value="ECO:0007669"/>
    <property type="project" value="UniProtKB-KW"/>
</dbReference>
<evidence type="ECO:0000256" key="2">
    <source>
        <dbReference type="ARBA" id="ARBA00022908"/>
    </source>
</evidence>
<dbReference type="CDD" id="cd00801">
    <property type="entry name" value="INT_P4_C"/>
    <property type="match status" value="1"/>
</dbReference>
<keyword evidence="3" id="KW-0233">DNA recombination</keyword>
<dbReference type="PANTHER" id="PTHR30629:SF2">
    <property type="entry name" value="PROPHAGE INTEGRASE INTS-RELATED"/>
    <property type="match status" value="1"/>
</dbReference>
<dbReference type="GO" id="GO:0015074">
    <property type="term" value="P:DNA integration"/>
    <property type="evidence" value="ECO:0007669"/>
    <property type="project" value="UniProtKB-KW"/>
</dbReference>
<feature type="domain" description="Tyr recombinase" evidence="4">
    <location>
        <begin position="79"/>
        <end position="236"/>
    </location>
</feature>
<dbReference type="RefSeq" id="WP_244283908.1">
    <property type="nucleotide sequence ID" value="NZ_FNSR01000002.1"/>
</dbReference>
<keyword evidence="6" id="KW-1185">Reference proteome</keyword>
<dbReference type="Pfam" id="PF00589">
    <property type="entry name" value="Phage_integrase"/>
    <property type="match status" value="1"/>
</dbReference>
<evidence type="ECO:0000313" key="6">
    <source>
        <dbReference type="Proteomes" id="UP000199120"/>
    </source>
</evidence>
<dbReference type="PANTHER" id="PTHR30629">
    <property type="entry name" value="PROPHAGE INTEGRASE"/>
    <property type="match status" value="1"/>
</dbReference>
<proteinExistence type="inferred from homology"/>
<gene>
    <name evidence="5" type="ORF">SAMN05192542_113135</name>
</gene>
<dbReference type="AlphaFoldDB" id="A0A1H7SYZ9"/>
<comment type="similarity">
    <text evidence="1">Belongs to the 'phage' integrase family.</text>
</comment>
<accession>A0A1H7SYZ9</accession>
<dbReference type="InterPro" id="IPR013762">
    <property type="entry name" value="Integrase-like_cat_sf"/>
</dbReference>
<dbReference type="SUPFAM" id="SSF56349">
    <property type="entry name" value="DNA breaking-rejoining enzymes"/>
    <property type="match status" value="1"/>
</dbReference>
<name>A0A1H7SYZ9_9BURK</name>
<organism evidence="5 6">
    <name type="scientific">Paraburkholderia caballeronis</name>
    <dbReference type="NCBI Taxonomy" id="416943"/>
    <lineage>
        <taxon>Bacteria</taxon>
        <taxon>Pseudomonadati</taxon>
        <taxon>Pseudomonadota</taxon>
        <taxon>Betaproteobacteria</taxon>
        <taxon>Burkholderiales</taxon>
        <taxon>Burkholderiaceae</taxon>
        <taxon>Paraburkholderia</taxon>
    </lineage>
</organism>
<evidence type="ECO:0000313" key="5">
    <source>
        <dbReference type="EMBL" id="SEL77872.1"/>
    </source>
</evidence>
<evidence type="ECO:0000256" key="3">
    <source>
        <dbReference type="ARBA" id="ARBA00023172"/>
    </source>
</evidence>
<dbReference type="InterPro" id="IPR002104">
    <property type="entry name" value="Integrase_catalytic"/>
</dbReference>
<keyword evidence="2" id="KW-0229">DNA integration</keyword>
<dbReference type="InterPro" id="IPR050808">
    <property type="entry name" value="Phage_Integrase"/>
</dbReference>
<reference evidence="6" key="1">
    <citation type="submission" date="2016-10" db="EMBL/GenBank/DDBJ databases">
        <authorList>
            <person name="Varghese N."/>
            <person name="Submissions S."/>
        </authorList>
    </citation>
    <scope>NUCLEOTIDE SEQUENCE [LARGE SCALE GENOMIC DNA]</scope>
    <source>
        <strain evidence="6">LMG 26416</strain>
    </source>
</reference>
<protein>
    <submittedName>
        <fullName evidence="5">Phage integrase family protein</fullName>
    </submittedName>
</protein>
<evidence type="ECO:0000256" key="1">
    <source>
        <dbReference type="ARBA" id="ARBA00008857"/>
    </source>
</evidence>
<dbReference type="InterPro" id="IPR011010">
    <property type="entry name" value="DNA_brk_join_enz"/>
</dbReference>
<sequence>MPGPAETEADPIEARKGIIRKNLIDAAPMVTFRDAAEQFIAEPGHRVGENPARYVDHLDRVLPRTKKRQQVQHHPALASEDVPAFIRDLKHWPRRAARMLHLLILTATRTNEVMFARTEEFDLTAKVWTIPAERMKMKIEHREPLPDDAVKIVREATAKSKGGWLFPGFKEGKPLSNMAMLKPLEILGRTDITVHGIRSTFRDWIADCTDYPDSLAEQALARTVKSQTVRAYRRRDMLERRLEAMFFPSPSRFDDLSHAAWLNGKTIPPKQFGGQFLLRLFDEVSGPAVYLSNGIPRLRSSRIALSRCARALSLSPRRICS</sequence>